<feature type="transmembrane region" description="Helical" evidence="6">
    <location>
        <begin position="56"/>
        <end position="80"/>
    </location>
</feature>
<dbReference type="EMBL" id="WKKF01000001">
    <property type="protein sequence ID" value="MRX52640.1"/>
    <property type="molecule type" value="Genomic_DNA"/>
</dbReference>
<dbReference type="InterPro" id="IPR032816">
    <property type="entry name" value="VTT_dom"/>
</dbReference>
<keyword evidence="3 6" id="KW-0812">Transmembrane</keyword>
<evidence type="ECO:0000256" key="4">
    <source>
        <dbReference type="ARBA" id="ARBA00022989"/>
    </source>
</evidence>
<evidence type="ECO:0000256" key="2">
    <source>
        <dbReference type="ARBA" id="ARBA00022475"/>
    </source>
</evidence>
<feature type="transmembrane region" description="Helical" evidence="6">
    <location>
        <begin position="173"/>
        <end position="190"/>
    </location>
</feature>
<sequence length="205" mass="23621">MELEAFLDYFTIERMMEFFKDYRSFGPLLGIGLPLLEAFLPFLPLVVFLVANANSFGLWFGFIYSWIGSCLGALILFMIVRKYGQERFFRVFSRNATVQRMMGWLERHGFGPLFLLLCFPFTPSAAVNIVAGLSKVSIWQFSLAVLSGKFVMIFLVSFIGYDLRALITQPSRTVIAVAVIFLLWFIGKQLEKRLNVKMLEKKRDH</sequence>
<evidence type="ECO:0000313" key="8">
    <source>
        <dbReference type="EMBL" id="MRX52640.1"/>
    </source>
</evidence>
<gene>
    <name evidence="8" type="ORF">GJU41_01535</name>
</gene>
<feature type="transmembrane region" description="Helical" evidence="6">
    <location>
        <begin position="110"/>
        <end position="131"/>
    </location>
</feature>
<evidence type="ECO:0000259" key="7">
    <source>
        <dbReference type="Pfam" id="PF09335"/>
    </source>
</evidence>
<dbReference type="RefSeq" id="WP_070879273.1">
    <property type="nucleotide sequence ID" value="NZ_CAJFZX010000002.1"/>
</dbReference>
<proteinExistence type="inferred from homology"/>
<organism evidence="8 9">
    <name type="scientific">Metabacillus idriensis</name>
    <dbReference type="NCBI Taxonomy" id="324768"/>
    <lineage>
        <taxon>Bacteria</taxon>
        <taxon>Bacillati</taxon>
        <taxon>Bacillota</taxon>
        <taxon>Bacilli</taxon>
        <taxon>Bacillales</taxon>
        <taxon>Bacillaceae</taxon>
        <taxon>Metabacillus</taxon>
    </lineage>
</organism>
<comment type="caution">
    <text evidence="8">The sequence shown here is derived from an EMBL/GenBank/DDBJ whole genome shotgun (WGS) entry which is preliminary data.</text>
</comment>
<keyword evidence="2 6" id="KW-1003">Cell membrane</keyword>
<dbReference type="Proteomes" id="UP000441585">
    <property type="component" value="Unassembled WGS sequence"/>
</dbReference>
<protein>
    <recommendedName>
        <fullName evidence="6">TVP38/TMEM64 family membrane protein</fullName>
    </recommendedName>
</protein>
<accession>A0A6I2M3J1</accession>
<keyword evidence="4 6" id="KW-1133">Transmembrane helix</keyword>
<keyword evidence="9" id="KW-1185">Reference proteome</keyword>
<dbReference type="AlphaFoldDB" id="A0A6I2M3J1"/>
<comment type="subcellular location">
    <subcellularLocation>
        <location evidence="1 6">Cell membrane</location>
        <topology evidence="1 6">Multi-pass membrane protein</topology>
    </subcellularLocation>
</comment>
<name>A0A6I2M3J1_9BACI</name>
<feature type="transmembrane region" description="Helical" evidence="6">
    <location>
        <begin position="137"/>
        <end position="161"/>
    </location>
</feature>
<dbReference type="Pfam" id="PF09335">
    <property type="entry name" value="VTT_dom"/>
    <property type="match status" value="1"/>
</dbReference>
<feature type="domain" description="VTT" evidence="7">
    <location>
        <begin position="43"/>
        <end position="161"/>
    </location>
</feature>
<evidence type="ECO:0000313" key="9">
    <source>
        <dbReference type="Proteomes" id="UP000441585"/>
    </source>
</evidence>
<dbReference type="GO" id="GO:0005886">
    <property type="term" value="C:plasma membrane"/>
    <property type="evidence" value="ECO:0007669"/>
    <property type="project" value="UniProtKB-SubCell"/>
</dbReference>
<evidence type="ECO:0000256" key="1">
    <source>
        <dbReference type="ARBA" id="ARBA00004651"/>
    </source>
</evidence>
<evidence type="ECO:0000256" key="5">
    <source>
        <dbReference type="ARBA" id="ARBA00023136"/>
    </source>
</evidence>
<comment type="similarity">
    <text evidence="6">Belongs to the TVP38/TMEM64 family.</text>
</comment>
<dbReference type="PANTHER" id="PTHR12677:SF55">
    <property type="entry name" value="UNDECAPRENYL PHOSPHATE TRANSPORTER SAOUHSC_00901-RELATED"/>
    <property type="match status" value="1"/>
</dbReference>
<evidence type="ECO:0000256" key="6">
    <source>
        <dbReference type="RuleBase" id="RU366058"/>
    </source>
</evidence>
<reference evidence="8 9" key="1">
    <citation type="submission" date="2019-11" db="EMBL/GenBank/DDBJ databases">
        <title>Bacillus idriensis genome.</title>
        <authorList>
            <person name="Konopka E.N."/>
            <person name="Newman J.D."/>
        </authorList>
    </citation>
    <scope>NUCLEOTIDE SEQUENCE [LARGE SCALE GENOMIC DNA]</scope>
    <source>
        <strain evidence="8 9">DSM 19097</strain>
    </source>
</reference>
<feature type="transmembrane region" description="Helical" evidence="6">
    <location>
        <begin position="25"/>
        <end position="50"/>
    </location>
</feature>
<keyword evidence="5 6" id="KW-0472">Membrane</keyword>
<dbReference type="PANTHER" id="PTHR12677">
    <property type="entry name" value="GOLGI APPARATUS MEMBRANE PROTEIN TVP38-RELATED"/>
    <property type="match status" value="1"/>
</dbReference>
<evidence type="ECO:0000256" key="3">
    <source>
        <dbReference type="ARBA" id="ARBA00022692"/>
    </source>
</evidence>
<dbReference type="InterPro" id="IPR015414">
    <property type="entry name" value="TMEM64"/>
</dbReference>